<evidence type="ECO:0008006" key="4">
    <source>
        <dbReference type="Google" id="ProtNLM"/>
    </source>
</evidence>
<organism evidence="2 3">
    <name type="scientific">Ureibacillus massiliensis 4400831 = CIP 108448 = CCUG 49529</name>
    <dbReference type="NCBI Taxonomy" id="1211035"/>
    <lineage>
        <taxon>Bacteria</taxon>
        <taxon>Bacillati</taxon>
        <taxon>Bacillota</taxon>
        <taxon>Bacilli</taxon>
        <taxon>Bacillales</taxon>
        <taxon>Caryophanaceae</taxon>
        <taxon>Ureibacillus</taxon>
    </lineage>
</organism>
<comment type="caution">
    <text evidence="2">The sequence shown here is derived from an EMBL/GenBank/DDBJ whole genome shotgun (WGS) entry which is preliminary data.</text>
</comment>
<accession>A0A0A3J2V3</accession>
<gene>
    <name evidence="2" type="ORF">CD30_06820</name>
</gene>
<evidence type="ECO:0000313" key="3">
    <source>
        <dbReference type="Proteomes" id="UP000030595"/>
    </source>
</evidence>
<feature type="chain" id="PRO_5002002063" description="Lipoprotein" evidence="1">
    <location>
        <begin position="24"/>
        <end position="201"/>
    </location>
</feature>
<feature type="signal peptide" evidence="1">
    <location>
        <begin position="1"/>
        <end position="23"/>
    </location>
</feature>
<reference evidence="2 3" key="1">
    <citation type="submission" date="2014-02" db="EMBL/GenBank/DDBJ databases">
        <title>Draft genome sequence of Lysinibacillus massiliensis CCUG 49529.</title>
        <authorList>
            <person name="Zhang F."/>
            <person name="Wang G."/>
            <person name="Zhang L."/>
        </authorList>
    </citation>
    <scope>NUCLEOTIDE SEQUENCE [LARGE SCALE GENOMIC DNA]</scope>
    <source>
        <strain evidence="2 3">CCUG 49529</strain>
    </source>
</reference>
<dbReference type="EMBL" id="JPVQ01000008">
    <property type="protein sequence ID" value="KGR91329.1"/>
    <property type="molecule type" value="Genomic_DNA"/>
</dbReference>
<dbReference type="RefSeq" id="WP_036174212.1">
    <property type="nucleotide sequence ID" value="NZ_AVCZ01000008.1"/>
</dbReference>
<evidence type="ECO:0000313" key="2">
    <source>
        <dbReference type="EMBL" id="KGR91329.1"/>
    </source>
</evidence>
<sequence length="201" mass="23206">MKKIYYIVSFVIFIMMLSGCSSSNESIATIQANTDSEQVKTFKNLNIGRLFEFNFILNDADKTWVEIWVEQYENGELSEEPLSKLSYGLSPNKVDKGNILFGMMNTDKNIISMFLAAPEIRTSPEIIENLKVPNSMEAWEYAIGEEKQELEYGKTYLLAVYRQKNGDSIRSGYDYQDEEELKNMLNEHTMVCLLKIKLEET</sequence>
<name>A0A0A3J2V3_9BACL</name>
<dbReference type="eggNOG" id="ENOG5032V52">
    <property type="taxonomic scope" value="Bacteria"/>
</dbReference>
<keyword evidence="1" id="KW-0732">Signal</keyword>
<proteinExistence type="predicted"/>
<protein>
    <recommendedName>
        <fullName evidence="4">Lipoprotein</fullName>
    </recommendedName>
</protein>
<dbReference type="Proteomes" id="UP000030595">
    <property type="component" value="Unassembled WGS sequence"/>
</dbReference>
<evidence type="ECO:0000256" key="1">
    <source>
        <dbReference type="SAM" id="SignalP"/>
    </source>
</evidence>
<dbReference type="AlphaFoldDB" id="A0A0A3J2V3"/>
<keyword evidence="3" id="KW-1185">Reference proteome</keyword>
<dbReference type="PROSITE" id="PS51257">
    <property type="entry name" value="PROKAR_LIPOPROTEIN"/>
    <property type="match status" value="1"/>
</dbReference>
<dbReference type="OrthoDB" id="2716638at2"/>